<dbReference type="EMBL" id="CM042018">
    <property type="protein sequence ID" value="KAI3826309.1"/>
    <property type="molecule type" value="Genomic_DNA"/>
</dbReference>
<comment type="caution">
    <text evidence="1">The sequence shown here is derived from an EMBL/GenBank/DDBJ whole genome shotgun (WGS) entry which is preliminary data.</text>
</comment>
<reference evidence="2" key="1">
    <citation type="journal article" date="2022" name="Mol. Ecol. Resour.">
        <title>The genomes of chicory, endive, great burdock and yacon provide insights into Asteraceae palaeo-polyploidization history and plant inulin production.</title>
        <authorList>
            <person name="Fan W."/>
            <person name="Wang S."/>
            <person name="Wang H."/>
            <person name="Wang A."/>
            <person name="Jiang F."/>
            <person name="Liu H."/>
            <person name="Zhao H."/>
            <person name="Xu D."/>
            <person name="Zhang Y."/>
        </authorList>
    </citation>
    <scope>NUCLEOTIDE SEQUENCE [LARGE SCALE GENOMIC DNA]</scope>
    <source>
        <strain evidence="2">cv. Yunnan</strain>
    </source>
</reference>
<accession>A0ACB9K298</accession>
<proteinExistence type="predicted"/>
<reference evidence="1 2" key="2">
    <citation type="journal article" date="2022" name="Mol. Ecol. Resour.">
        <title>The genomes of chicory, endive, great burdock and yacon provide insights into Asteraceae paleo-polyploidization history and plant inulin production.</title>
        <authorList>
            <person name="Fan W."/>
            <person name="Wang S."/>
            <person name="Wang H."/>
            <person name="Wang A."/>
            <person name="Jiang F."/>
            <person name="Liu H."/>
            <person name="Zhao H."/>
            <person name="Xu D."/>
            <person name="Zhang Y."/>
        </authorList>
    </citation>
    <scope>NUCLEOTIDE SEQUENCE [LARGE SCALE GENOMIC DNA]</scope>
    <source>
        <strain evidence="2">cv. Yunnan</strain>
        <tissue evidence="1">Leaves</tissue>
    </source>
</reference>
<evidence type="ECO:0000313" key="1">
    <source>
        <dbReference type="EMBL" id="KAI3826309.1"/>
    </source>
</evidence>
<evidence type="ECO:0000313" key="2">
    <source>
        <dbReference type="Proteomes" id="UP001056120"/>
    </source>
</evidence>
<sequence length="90" mass="10328">MFLIHVLHFHHQQHLHLPVFRPPQFTTIKHCTTAPMSPAMHGDWFIEEIFTEALLIRSNPLIGSTPYTSLHFRDVVSVLLPSSLSPTGRF</sequence>
<name>A0ACB9K298_9ASTR</name>
<protein>
    <submittedName>
        <fullName evidence="1">Uncharacterized protein</fullName>
    </submittedName>
</protein>
<organism evidence="1 2">
    <name type="scientific">Smallanthus sonchifolius</name>
    <dbReference type="NCBI Taxonomy" id="185202"/>
    <lineage>
        <taxon>Eukaryota</taxon>
        <taxon>Viridiplantae</taxon>
        <taxon>Streptophyta</taxon>
        <taxon>Embryophyta</taxon>
        <taxon>Tracheophyta</taxon>
        <taxon>Spermatophyta</taxon>
        <taxon>Magnoliopsida</taxon>
        <taxon>eudicotyledons</taxon>
        <taxon>Gunneridae</taxon>
        <taxon>Pentapetalae</taxon>
        <taxon>asterids</taxon>
        <taxon>campanulids</taxon>
        <taxon>Asterales</taxon>
        <taxon>Asteraceae</taxon>
        <taxon>Asteroideae</taxon>
        <taxon>Heliantheae alliance</taxon>
        <taxon>Millerieae</taxon>
        <taxon>Smallanthus</taxon>
    </lineage>
</organism>
<dbReference type="Proteomes" id="UP001056120">
    <property type="component" value="Linkage Group LG01"/>
</dbReference>
<keyword evidence="2" id="KW-1185">Reference proteome</keyword>
<gene>
    <name evidence="1" type="ORF">L1987_00355</name>
</gene>